<dbReference type="InterPro" id="IPR002130">
    <property type="entry name" value="Cyclophilin-type_PPIase_dom"/>
</dbReference>
<dbReference type="AlphaFoldDB" id="A0A2V3DQE0"/>
<feature type="compositionally biased region" description="Basic and acidic residues" evidence="2">
    <location>
        <begin position="7"/>
        <end position="17"/>
    </location>
</feature>
<reference evidence="4 5" key="1">
    <citation type="submission" date="2018-05" db="EMBL/GenBank/DDBJ databases">
        <title>Genetic diversity of glacier-inhabiting Cryobacterium bacteria in China and description of Cryobacterium mengkeensis sp. nov. and Arthrobacter glacialis sp. nov.</title>
        <authorList>
            <person name="Liu Q."/>
            <person name="Xin Y.-H."/>
        </authorList>
    </citation>
    <scope>NUCLEOTIDE SEQUENCE [LARGE SCALE GENOMIC DNA]</scope>
    <source>
        <strain evidence="4 5">GP3</strain>
    </source>
</reference>
<evidence type="ECO:0000313" key="5">
    <source>
        <dbReference type="Proteomes" id="UP000246303"/>
    </source>
</evidence>
<proteinExistence type="predicted"/>
<dbReference type="OrthoDB" id="5507614at2"/>
<evidence type="ECO:0000313" key="4">
    <source>
        <dbReference type="EMBL" id="PXA65222.1"/>
    </source>
</evidence>
<evidence type="ECO:0000256" key="1">
    <source>
        <dbReference type="ARBA" id="ARBA00002388"/>
    </source>
</evidence>
<evidence type="ECO:0000256" key="3">
    <source>
        <dbReference type="SAM" id="Phobius"/>
    </source>
</evidence>
<feature type="region of interest" description="Disordered" evidence="2">
    <location>
        <begin position="1"/>
        <end position="30"/>
    </location>
</feature>
<dbReference type="RefSeq" id="WP_110106398.1">
    <property type="nucleotide sequence ID" value="NZ_JACBZZ010000001.1"/>
</dbReference>
<dbReference type="PANTHER" id="PTHR45625">
    <property type="entry name" value="PEPTIDYL-PROLYL CIS-TRANS ISOMERASE-RELATED"/>
    <property type="match status" value="1"/>
</dbReference>
<keyword evidence="4" id="KW-0413">Isomerase</keyword>
<dbReference type="Gene3D" id="2.40.100.10">
    <property type="entry name" value="Cyclophilin-like"/>
    <property type="match status" value="1"/>
</dbReference>
<evidence type="ECO:0000256" key="2">
    <source>
        <dbReference type="SAM" id="MobiDB-lite"/>
    </source>
</evidence>
<dbReference type="GO" id="GO:0003755">
    <property type="term" value="F:peptidyl-prolyl cis-trans isomerase activity"/>
    <property type="evidence" value="ECO:0007669"/>
    <property type="project" value="InterPro"/>
</dbReference>
<keyword evidence="3" id="KW-0812">Transmembrane</keyword>
<keyword evidence="5" id="KW-1185">Reference proteome</keyword>
<accession>A0A2V3DQE0</accession>
<dbReference type="Pfam" id="PF00160">
    <property type="entry name" value="Pro_isomerase"/>
    <property type="match status" value="1"/>
</dbReference>
<dbReference type="InterPro" id="IPR044666">
    <property type="entry name" value="Cyclophilin_A-like"/>
</dbReference>
<feature type="compositionally biased region" description="Low complexity" evidence="2">
    <location>
        <begin position="82"/>
        <end position="101"/>
    </location>
</feature>
<protein>
    <submittedName>
        <fullName evidence="4">Peptidyl-prolyl cis-trans isomerase</fullName>
    </submittedName>
</protein>
<feature type="region of interest" description="Disordered" evidence="2">
    <location>
        <begin position="66"/>
        <end position="120"/>
    </location>
</feature>
<dbReference type="PROSITE" id="PS50072">
    <property type="entry name" value="CSA_PPIASE_2"/>
    <property type="match status" value="1"/>
</dbReference>
<organism evidence="4 5">
    <name type="scientific">Arthrobacter psychrochitiniphilus</name>
    <dbReference type="NCBI Taxonomy" id="291045"/>
    <lineage>
        <taxon>Bacteria</taxon>
        <taxon>Bacillati</taxon>
        <taxon>Actinomycetota</taxon>
        <taxon>Actinomycetes</taxon>
        <taxon>Micrococcales</taxon>
        <taxon>Micrococcaceae</taxon>
        <taxon>Arthrobacter</taxon>
    </lineage>
</organism>
<feature type="transmembrane region" description="Helical" evidence="3">
    <location>
        <begin position="37"/>
        <end position="58"/>
    </location>
</feature>
<gene>
    <name evidence="4" type="ORF">CVS29_11160</name>
</gene>
<sequence>MANSNKSSREAKARVARMEANQAQHKDQLQRRKRDNLIAFIAIGASLVLATVLALTAFSPKTDDGVDGAGAQAPVSTPSAQATTNPTEPTDAATDAAPVETNSPTVPKADTARGKTFTGTLTLNGKPMGVELDGSKAPQAAAVFKSLADSGFMTGKTCHRLTNAPDFGLIQCGSLKGDGAGDPSYQWGPVENTPADGVYPAGTIAVARANTTYSNGTQFFITYEDTNLPQGDGGYTIVGKVTSGLDVLTAIAKDGIAGGATDGAPKTKVTIDSFKLN</sequence>
<comment type="caution">
    <text evidence="4">The sequence shown here is derived from an EMBL/GenBank/DDBJ whole genome shotgun (WGS) entry which is preliminary data.</text>
</comment>
<keyword evidence="3" id="KW-1133">Transmembrane helix</keyword>
<dbReference type="SUPFAM" id="SSF50891">
    <property type="entry name" value="Cyclophilin-like"/>
    <property type="match status" value="1"/>
</dbReference>
<keyword evidence="3" id="KW-0472">Membrane</keyword>
<dbReference type="PANTHER" id="PTHR45625:SF3">
    <property type="entry name" value="PEPTIDYL-PROLYL CIS-TRANS ISOMERASE B-RELATED"/>
    <property type="match status" value="1"/>
</dbReference>
<comment type="function">
    <text evidence="1">PPIases accelerate the folding of proteins. It catalyzes the cis-trans isomerization of proline imidic peptide bonds in oligopeptides.</text>
</comment>
<name>A0A2V3DQE0_9MICC</name>
<dbReference type="EMBL" id="QHLZ01000006">
    <property type="protein sequence ID" value="PXA65222.1"/>
    <property type="molecule type" value="Genomic_DNA"/>
</dbReference>
<dbReference type="Proteomes" id="UP000246303">
    <property type="component" value="Unassembled WGS sequence"/>
</dbReference>
<dbReference type="InterPro" id="IPR029000">
    <property type="entry name" value="Cyclophilin-like_dom_sf"/>
</dbReference>